<gene>
    <name evidence="3" type="ORF">CP982_40970</name>
    <name evidence="2" type="ORF">FHS40_001607</name>
</gene>
<dbReference type="OrthoDB" id="4217222at2"/>
<dbReference type="AlphaFoldDB" id="A0A5P2XIB2"/>
<feature type="transmembrane region" description="Helical" evidence="1">
    <location>
        <begin position="134"/>
        <end position="154"/>
    </location>
</feature>
<proteinExistence type="predicted"/>
<organism evidence="3 4">
    <name type="scientific">Streptomyces spectabilis</name>
    <dbReference type="NCBI Taxonomy" id="68270"/>
    <lineage>
        <taxon>Bacteria</taxon>
        <taxon>Bacillati</taxon>
        <taxon>Actinomycetota</taxon>
        <taxon>Actinomycetes</taxon>
        <taxon>Kitasatosporales</taxon>
        <taxon>Streptomycetaceae</taxon>
        <taxon>Streptomyces</taxon>
    </lineage>
</organism>
<dbReference type="EMBL" id="JACHJD010000002">
    <property type="protein sequence ID" value="MBB5102554.1"/>
    <property type="molecule type" value="Genomic_DNA"/>
</dbReference>
<dbReference type="Proteomes" id="UP000326505">
    <property type="component" value="Chromosome"/>
</dbReference>
<evidence type="ECO:0000313" key="3">
    <source>
        <dbReference type="EMBL" id="QEV64281.1"/>
    </source>
</evidence>
<name>A0A5P2XIB2_STRST</name>
<dbReference type="EMBL" id="CP023690">
    <property type="protein sequence ID" value="QEV64281.1"/>
    <property type="molecule type" value="Genomic_DNA"/>
</dbReference>
<reference evidence="2 5" key="2">
    <citation type="submission" date="2020-08" db="EMBL/GenBank/DDBJ databases">
        <title>Genomic Encyclopedia of Type Strains, Phase III (KMG-III): the genomes of soil and plant-associated and newly described type strains.</title>
        <authorList>
            <person name="Whitman W."/>
        </authorList>
    </citation>
    <scope>NUCLEOTIDE SEQUENCE [LARGE SCALE GENOMIC DNA]</scope>
    <source>
        <strain evidence="2 5">CECT 3146</strain>
    </source>
</reference>
<accession>A0A5P2XIB2</accession>
<dbReference type="KEGG" id="sspb:CP982_40970"/>
<sequence>MTTSQNESQNKTRKNRLRWDREEDADWAATVEVRLVLDHDAPAGLADDVLTEVHELVREEGRTAQELFGAPAAYARSVADERVSEEYRARTDTHGLTPGERLPAALGTLGVVGVVLCAISWVSDGLWVEVSWPAVVAVTTIVLAVVLTAVAVVARSAGRFKGAYAFAAGVPGVIAAGGGVGVAVPEGHLFSVPVPVLLAGCAAWAVGTFAFPERVVDRWFAAHPPAGRDDAAWLARLGGLLRGRHGMTMAETRGHVREARQHLAAVPSGEHAEDVFGDVEIYALRLADGPRRKQRAARRKMYGTLLLLGLVTMLFVDQVVDSGASLDFWLALYTGVVGSLGWTAVSEWRASRRPDAAESSGAE</sequence>
<feature type="transmembrane region" description="Helical" evidence="1">
    <location>
        <begin position="301"/>
        <end position="320"/>
    </location>
</feature>
<protein>
    <submittedName>
        <fullName evidence="3">Uncharacterized protein</fullName>
    </submittedName>
</protein>
<feature type="transmembrane region" description="Helical" evidence="1">
    <location>
        <begin position="102"/>
        <end position="122"/>
    </location>
</feature>
<evidence type="ECO:0000313" key="2">
    <source>
        <dbReference type="EMBL" id="MBB5102554.1"/>
    </source>
</evidence>
<feature type="transmembrane region" description="Helical" evidence="1">
    <location>
        <begin position="190"/>
        <end position="211"/>
    </location>
</feature>
<evidence type="ECO:0000256" key="1">
    <source>
        <dbReference type="SAM" id="Phobius"/>
    </source>
</evidence>
<reference evidence="3 4" key="1">
    <citation type="submission" date="2017-09" db="EMBL/GenBank/DDBJ databases">
        <authorList>
            <person name="Lee N."/>
            <person name="Cho B.-K."/>
        </authorList>
    </citation>
    <scope>NUCLEOTIDE SEQUENCE [LARGE SCALE GENOMIC DNA]</scope>
    <source>
        <strain evidence="3 4">ATCC 27465</strain>
    </source>
</reference>
<evidence type="ECO:0000313" key="4">
    <source>
        <dbReference type="Proteomes" id="UP000326505"/>
    </source>
</evidence>
<dbReference type="Proteomes" id="UP000549009">
    <property type="component" value="Unassembled WGS sequence"/>
</dbReference>
<keyword evidence="1" id="KW-0472">Membrane</keyword>
<dbReference type="RefSeq" id="WP_150515137.1">
    <property type="nucleotide sequence ID" value="NZ_BMSQ01000010.1"/>
</dbReference>
<keyword evidence="1" id="KW-1133">Transmembrane helix</keyword>
<keyword evidence="1" id="KW-0812">Transmembrane</keyword>
<keyword evidence="5" id="KW-1185">Reference proteome</keyword>
<feature type="transmembrane region" description="Helical" evidence="1">
    <location>
        <begin position="163"/>
        <end position="184"/>
    </location>
</feature>
<feature type="transmembrane region" description="Helical" evidence="1">
    <location>
        <begin position="326"/>
        <end position="345"/>
    </location>
</feature>
<evidence type="ECO:0000313" key="5">
    <source>
        <dbReference type="Proteomes" id="UP000549009"/>
    </source>
</evidence>